<feature type="chain" id="PRO_5015858105" evidence="1">
    <location>
        <begin position="19"/>
        <end position="188"/>
    </location>
</feature>
<dbReference type="RefSeq" id="WP_110422859.1">
    <property type="nucleotide sequence ID" value="NZ_QGLP01000004.1"/>
</dbReference>
<evidence type="ECO:0000313" key="3">
    <source>
        <dbReference type="Proteomes" id="UP000247483"/>
    </source>
</evidence>
<dbReference type="Proteomes" id="UP000247483">
    <property type="component" value="Unassembled WGS sequence"/>
</dbReference>
<name>A0A2V4E1P3_9GAMM</name>
<reference evidence="2 3" key="1">
    <citation type="submission" date="2018-05" db="EMBL/GenBank/DDBJ databases">
        <title>Reference genomes for bee gut microbiota database.</title>
        <authorList>
            <person name="Ellegaard K.M."/>
        </authorList>
    </citation>
    <scope>NUCLEOTIDE SEQUENCE [LARGE SCALE GENOMIC DNA]</scope>
    <source>
        <strain evidence="2 3">ESL0177</strain>
    </source>
</reference>
<dbReference type="PROSITE" id="PS51257">
    <property type="entry name" value="PROKAR_LIPOPROTEIN"/>
    <property type="match status" value="1"/>
</dbReference>
<protein>
    <submittedName>
        <fullName evidence="2">DUF3261 domain-containing protein</fullName>
    </submittedName>
</protein>
<feature type="signal peptide" evidence="1">
    <location>
        <begin position="1"/>
        <end position="18"/>
    </location>
</feature>
<dbReference type="AlphaFoldDB" id="A0A2V4E1P3"/>
<dbReference type="InterPro" id="IPR021675">
    <property type="entry name" value="DUF3261"/>
</dbReference>
<dbReference type="EMBL" id="QGLP01000004">
    <property type="protein sequence ID" value="PXZ05749.1"/>
    <property type="molecule type" value="Genomic_DNA"/>
</dbReference>
<evidence type="ECO:0000256" key="1">
    <source>
        <dbReference type="SAM" id="SignalP"/>
    </source>
</evidence>
<evidence type="ECO:0000313" key="2">
    <source>
        <dbReference type="EMBL" id="PXZ05749.1"/>
    </source>
</evidence>
<accession>A0A2V4E1P3</accession>
<sequence length="188" mass="21684">MKKYLNLTFLLLSLLISACSSQPKSEAWLTKETKVNLPKIDLNQDYHDQQLLTFKYNSQENSVITVVDIQNNQLKVMGLSTIGIRLFEIQYNGSEVKAKQYIFIKQLPPPEQVLSDIMLSILPTTSWQNVLPPNWQLVDKGLFRTLINDQKQTIINITYNKKVSTEIRKPIKIDHAIFGYQIAIKSME</sequence>
<comment type="caution">
    <text evidence="2">The sequence shown here is derived from an EMBL/GenBank/DDBJ whole genome shotgun (WGS) entry which is preliminary data.</text>
</comment>
<proteinExistence type="predicted"/>
<dbReference type="Pfam" id="PF11659">
    <property type="entry name" value="DUF3261"/>
    <property type="match status" value="1"/>
</dbReference>
<gene>
    <name evidence="2" type="ORF">DKK79_03485</name>
</gene>
<organism evidence="2 3">
    <name type="scientific">Gilliamella apicola</name>
    <dbReference type="NCBI Taxonomy" id="1196095"/>
    <lineage>
        <taxon>Bacteria</taxon>
        <taxon>Pseudomonadati</taxon>
        <taxon>Pseudomonadota</taxon>
        <taxon>Gammaproteobacteria</taxon>
        <taxon>Orbales</taxon>
        <taxon>Orbaceae</taxon>
        <taxon>Gilliamella</taxon>
    </lineage>
</organism>
<keyword evidence="1" id="KW-0732">Signal</keyword>